<evidence type="ECO:0000313" key="2">
    <source>
        <dbReference type="EMBL" id="MDJ1134594.1"/>
    </source>
</evidence>
<dbReference type="PANTHER" id="PTHR34613:SF1">
    <property type="entry name" value="SLL6017 PROTEIN"/>
    <property type="match status" value="1"/>
</dbReference>
<dbReference type="RefSeq" id="WP_274040993.1">
    <property type="nucleotide sequence ID" value="NZ_JANCPR020000022.1"/>
</dbReference>
<evidence type="ECO:0008006" key="4">
    <source>
        <dbReference type="Google" id="ProtNLM"/>
    </source>
</evidence>
<dbReference type="EMBL" id="JANCPR020000022">
    <property type="protein sequence ID" value="MDJ1134594.1"/>
    <property type="molecule type" value="Genomic_DNA"/>
</dbReference>
<dbReference type="PANTHER" id="PTHR34613">
    <property type="entry name" value="SLL0800 PROTEIN"/>
    <property type="match status" value="1"/>
</dbReference>
<proteinExistence type="predicted"/>
<evidence type="ECO:0000313" key="3">
    <source>
        <dbReference type="Proteomes" id="UP001214441"/>
    </source>
</evidence>
<name>A0ABT6ZZV4_9ACTN</name>
<feature type="region of interest" description="Disordered" evidence="1">
    <location>
        <begin position="304"/>
        <end position="331"/>
    </location>
</feature>
<gene>
    <name evidence="2" type="ORF">NMN56_022040</name>
</gene>
<organism evidence="2 3">
    <name type="scientific">Streptomyces iconiensis</name>
    <dbReference type="NCBI Taxonomy" id="1384038"/>
    <lineage>
        <taxon>Bacteria</taxon>
        <taxon>Bacillati</taxon>
        <taxon>Actinomycetota</taxon>
        <taxon>Actinomycetes</taxon>
        <taxon>Kitasatosporales</taxon>
        <taxon>Streptomycetaceae</taxon>
        <taxon>Streptomyces</taxon>
    </lineage>
</organism>
<sequence>MVTSRHEAAHRIFQERPALLAPTFRLLGVHLPEESSVEVLTPDATELKPIERRLDSVLRLTPCDGGTPTMLAIEAQGRPDGDKAASWAYYLAFLKAKNKCPALLVIVCQDKETAEWAMGPFHLGPDDWQSLTVRPLVLGPGNVPMIIDPEEAAADLPMATFAAITHGKNPDATAILKALAHALGRADDESLTYYSELLESGLGPTPNRQTWRALMKNGSYFPGRGTLVEETFLKGEASGEAKGKASGVAEGQAKAVLAILRLRDIPLTDAQHSRIMECRDLDLLACWVERAMTVTRTDELWDGADETEAGNPTPAQQPNGHNHPLHTGEHA</sequence>
<evidence type="ECO:0000256" key="1">
    <source>
        <dbReference type="SAM" id="MobiDB-lite"/>
    </source>
</evidence>
<protein>
    <recommendedName>
        <fullName evidence="4">Transposase, YhgA-like</fullName>
    </recommendedName>
</protein>
<comment type="caution">
    <text evidence="2">The sequence shown here is derived from an EMBL/GenBank/DDBJ whole genome shotgun (WGS) entry which is preliminary data.</text>
</comment>
<keyword evidence="3" id="KW-1185">Reference proteome</keyword>
<dbReference type="Proteomes" id="UP001214441">
    <property type="component" value="Unassembled WGS sequence"/>
</dbReference>
<reference evidence="2 3" key="1">
    <citation type="submission" date="2023-05" db="EMBL/GenBank/DDBJ databases">
        <title>Streptantibioticus silvisoli sp. nov., acidotolerant actinomycetes 1 from pine litter.</title>
        <authorList>
            <person name="Swiecimska M."/>
            <person name="Golinska P."/>
            <person name="Sangal V."/>
            <person name="Wachnowicz B."/>
            <person name="Goodfellow M."/>
        </authorList>
    </citation>
    <scope>NUCLEOTIDE SEQUENCE [LARGE SCALE GENOMIC DNA]</scope>
    <source>
        <strain evidence="2 3">DSM 42109</strain>
    </source>
</reference>
<accession>A0ABT6ZZV4</accession>